<feature type="signal peptide" evidence="1">
    <location>
        <begin position="1"/>
        <end position="25"/>
    </location>
</feature>
<evidence type="ECO:0000313" key="3">
    <source>
        <dbReference type="Proteomes" id="UP000317318"/>
    </source>
</evidence>
<sequence precursor="true">MKLTPWKIRSVAAALVLSAAPFAMTGCQSSVAGQTLPSPWYLRDDVQFYPAGPEFLLPNQVRALEEYKLRQAAEEAGIDPGLEGF</sequence>
<dbReference type="KEGG" id="svp:Pan189_16600"/>
<name>A0A517R060_9PLAN</name>
<evidence type="ECO:0000313" key="2">
    <source>
        <dbReference type="EMBL" id="QDT37287.1"/>
    </source>
</evidence>
<accession>A0A517R060</accession>
<dbReference type="PROSITE" id="PS51257">
    <property type="entry name" value="PROKAR_LIPOPROTEIN"/>
    <property type="match status" value="1"/>
</dbReference>
<feature type="chain" id="PRO_5021995463" description="DUF4136 domain-containing protein" evidence="1">
    <location>
        <begin position="26"/>
        <end position="85"/>
    </location>
</feature>
<gene>
    <name evidence="2" type="ORF">Pan189_16600</name>
</gene>
<evidence type="ECO:0000256" key="1">
    <source>
        <dbReference type="SAM" id="SignalP"/>
    </source>
</evidence>
<keyword evidence="3" id="KW-1185">Reference proteome</keyword>
<proteinExistence type="predicted"/>
<reference evidence="2 3" key="1">
    <citation type="submission" date="2019-02" db="EMBL/GenBank/DDBJ databases">
        <title>Deep-cultivation of Planctomycetes and their phenomic and genomic characterization uncovers novel biology.</title>
        <authorList>
            <person name="Wiegand S."/>
            <person name="Jogler M."/>
            <person name="Boedeker C."/>
            <person name="Pinto D."/>
            <person name="Vollmers J."/>
            <person name="Rivas-Marin E."/>
            <person name="Kohn T."/>
            <person name="Peeters S.H."/>
            <person name="Heuer A."/>
            <person name="Rast P."/>
            <person name="Oberbeckmann S."/>
            <person name="Bunk B."/>
            <person name="Jeske O."/>
            <person name="Meyerdierks A."/>
            <person name="Storesund J.E."/>
            <person name="Kallscheuer N."/>
            <person name="Luecker S."/>
            <person name="Lage O.M."/>
            <person name="Pohl T."/>
            <person name="Merkel B.J."/>
            <person name="Hornburger P."/>
            <person name="Mueller R.-W."/>
            <person name="Bruemmer F."/>
            <person name="Labrenz M."/>
            <person name="Spormann A.M."/>
            <person name="Op den Camp H."/>
            <person name="Overmann J."/>
            <person name="Amann R."/>
            <person name="Jetten M.S.M."/>
            <person name="Mascher T."/>
            <person name="Medema M.H."/>
            <person name="Devos D.P."/>
            <person name="Kaster A.-K."/>
            <person name="Ovreas L."/>
            <person name="Rohde M."/>
            <person name="Galperin M.Y."/>
            <person name="Jogler C."/>
        </authorList>
    </citation>
    <scope>NUCLEOTIDE SEQUENCE [LARGE SCALE GENOMIC DNA]</scope>
    <source>
        <strain evidence="2 3">Pan189</strain>
    </source>
</reference>
<dbReference type="AlphaFoldDB" id="A0A517R060"/>
<dbReference type="RefSeq" id="WP_145363418.1">
    <property type="nucleotide sequence ID" value="NZ_CP036268.1"/>
</dbReference>
<dbReference type="OrthoDB" id="292253at2"/>
<organism evidence="2 3">
    <name type="scientific">Stratiformator vulcanicus</name>
    <dbReference type="NCBI Taxonomy" id="2527980"/>
    <lineage>
        <taxon>Bacteria</taxon>
        <taxon>Pseudomonadati</taxon>
        <taxon>Planctomycetota</taxon>
        <taxon>Planctomycetia</taxon>
        <taxon>Planctomycetales</taxon>
        <taxon>Planctomycetaceae</taxon>
        <taxon>Stratiformator</taxon>
    </lineage>
</organism>
<protein>
    <recommendedName>
        <fullName evidence="4">DUF4136 domain-containing protein</fullName>
    </recommendedName>
</protein>
<evidence type="ECO:0008006" key="4">
    <source>
        <dbReference type="Google" id="ProtNLM"/>
    </source>
</evidence>
<dbReference type="EMBL" id="CP036268">
    <property type="protein sequence ID" value="QDT37287.1"/>
    <property type="molecule type" value="Genomic_DNA"/>
</dbReference>
<dbReference type="Proteomes" id="UP000317318">
    <property type="component" value="Chromosome"/>
</dbReference>
<keyword evidence="1" id="KW-0732">Signal</keyword>